<gene>
    <name evidence="4" type="ORF">DCC81_02225</name>
</gene>
<evidence type="ECO:0000259" key="3">
    <source>
        <dbReference type="Pfam" id="PF04389"/>
    </source>
</evidence>
<dbReference type="PANTHER" id="PTHR12283">
    <property type="entry name" value="GLUTAMINYL-PEPTIDE CYCLOTRANSFERASE"/>
    <property type="match status" value="1"/>
</dbReference>
<dbReference type="AlphaFoldDB" id="A0A2T7BKW9"/>
<reference evidence="4 5" key="1">
    <citation type="submission" date="2018-04" db="EMBL/GenBank/DDBJ databases">
        <title>Chitinophaga fuyangensis sp. nov., isolated from soil in a chemical factory.</title>
        <authorList>
            <person name="Chen K."/>
        </authorList>
    </citation>
    <scope>NUCLEOTIDE SEQUENCE [LARGE SCALE GENOMIC DNA]</scope>
    <source>
        <strain evidence="4 5">LY-1</strain>
    </source>
</reference>
<feature type="domain" description="Peptidase M28" evidence="3">
    <location>
        <begin position="158"/>
        <end position="374"/>
    </location>
</feature>
<dbReference type="GO" id="GO:0016603">
    <property type="term" value="F:glutaminyl-peptide cyclotransferase activity"/>
    <property type="evidence" value="ECO:0007669"/>
    <property type="project" value="TreeGrafter"/>
</dbReference>
<name>A0A2T7BKW9_9BACT</name>
<dbReference type="InterPro" id="IPR040234">
    <property type="entry name" value="QC/QCL"/>
</dbReference>
<proteinExistence type="predicted"/>
<evidence type="ECO:0000313" key="5">
    <source>
        <dbReference type="Proteomes" id="UP000244450"/>
    </source>
</evidence>
<dbReference type="Gene3D" id="3.40.630.10">
    <property type="entry name" value="Zn peptidases"/>
    <property type="match status" value="1"/>
</dbReference>
<dbReference type="Proteomes" id="UP000244450">
    <property type="component" value="Unassembled WGS sequence"/>
</dbReference>
<evidence type="ECO:0000313" key="4">
    <source>
        <dbReference type="EMBL" id="PUZ28324.1"/>
    </source>
</evidence>
<dbReference type="InterPro" id="IPR007484">
    <property type="entry name" value="Peptidase_M28"/>
</dbReference>
<dbReference type="PANTHER" id="PTHR12283:SF6">
    <property type="entry name" value="GLUTAMINYL-PEPTIDE CYCLOTRANSFERASE-RELATED"/>
    <property type="match status" value="1"/>
</dbReference>
<dbReference type="OrthoDB" id="9773494at2"/>
<accession>A0A2T7BKW9</accession>
<evidence type="ECO:0000256" key="2">
    <source>
        <dbReference type="ARBA" id="ARBA00023315"/>
    </source>
</evidence>
<comment type="caution">
    <text evidence="4">The sequence shown here is derived from an EMBL/GenBank/DDBJ whole genome shotgun (WGS) entry which is preliminary data.</text>
</comment>
<keyword evidence="5" id="KW-1185">Reference proteome</keyword>
<dbReference type="Pfam" id="PF04389">
    <property type="entry name" value="Peptidase_M28"/>
    <property type="match status" value="1"/>
</dbReference>
<keyword evidence="1 4" id="KW-0808">Transferase</keyword>
<dbReference type="EMBL" id="QCYK01000001">
    <property type="protein sequence ID" value="PUZ28324.1"/>
    <property type="molecule type" value="Genomic_DNA"/>
</dbReference>
<dbReference type="SUPFAM" id="SSF53187">
    <property type="entry name" value="Zn-dependent exopeptidases"/>
    <property type="match status" value="1"/>
</dbReference>
<dbReference type="GO" id="GO:0008270">
    <property type="term" value="F:zinc ion binding"/>
    <property type="evidence" value="ECO:0007669"/>
    <property type="project" value="TreeGrafter"/>
</dbReference>
<evidence type="ECO:0000256" key="1">
    <source>
        <dbReference type="ARBA" id="ARBA00022679"/>
    </source>
</evidence>
<organism evidence="4 5">
    <name type="scientific">Chitinophaga parva</name>
    <dbReference type="NCBI Taxonomy" id="2169414"/>
    <lineage>
        <taxon>Bacteria</taxon>
        <taxon>Pseudomonadati</taxon>
        <taxon>Bacteroidota</taxon>
        <taxon>Chitinophagia</taxon>
        <taxon>Chitinophagales</taxon>
        <taxon>Chitinophagaceae</taxon>
        <taxon>Chitinophaga</taxon>
    </lineage>
</organism>
<protein>
    <submittedName>
        <fullName evidence="4">Glutamine cyclotransferase</fullName>
    </submittedName>
</protein>
<keyword evidence="2" id="KW-0012">Acyltransferase</keyword>
<sequence length="381" mass="41484">MIGALKSFVHQHFKALLLPVSLMAASILPGIAGSKNGPPPNIKSRFSNSSMHKKLTLAAAGFLFLASACHNNSGSSASQESQSTTPAVNTANVPVFNADTAYNYVAKQVAFGPRIPNTPAQEACANWIINTVKPLADTVYVQRTTVTGPHREKLRCINVVAAFNPGAKDRVLVLAHWDTRPHADQDSGANKDKPFDGADDGGSGVAVMLEAARHMKAQKIPANVGVDLLFTDVEDSGISEMPDSYALGTQYWAHHPHVPGYKANYGILLDMVGGKNSIFAIETTSKDKAYSQMKMFWDVANSLGGSQYFRYDESTSIDDDHVYVNNIIHIPTFDVLGWQTNGNFPAHWHTTHDNMDIIDKTTLHIVGQTLLQVVYTQPFAY</sequence>